<keyword evidence="1" id="KW-0472">Membrane</keyword>
<dbReference type="RefSeq" id="WP_099557531.1">
    <property type="nucleotide sequence ID" value="NZ_LT960614.1"/>
</dbReference>
<proteinExistence type="predicted"/>
<keyword evidence="1" id="KW-1133">Transmembrane helix</keyword>
<name>A0A2C9DAI1_9HYPH</name>
<gene>
    <name evidence="2" type="ORF">HDIA_3702</name>
</gene>
<organism evidence="2 3">
    <name type="scientific">Hartmannibacter diazotrophicus</name>
    <dbReference type="NCBI Taxonomy" id="1482074"/>
    <lineage>
        <taxon>Bacteria</taxon>
        <taxon>Pseudomonadati</taxon>
        <taxon>Pseudomonadota</taxon>
        <taxon>Alphaproteobacteria</taxon>
        <taxon>Hyphomicrobiales</taxon>
        <taxon>Pleomorphomonadaceae</taxon>
        <taxon>Hartmannibacter</taxon>
    </lineage>
</organism>
<evidence type="ECO:0000256" key="1">
    <source>
        <dbReference type="SAM" id="Phobius"/>
    </source>
</evidence>
<reference evidence="3" key="1">
    <citation type="submission" date="2017-09" db="EMBL/GenBank/DDBJ databases">
        <title>Genome sequence of Nannocystis excedens DSM 71.</title>
        <authorList>
            <person name="Blom J."/>
        </authorList>
    </citation>
    <scope>NUCLEOTIDE SEQUENCE [LARGE SCALE GENOMIC DNA]</scope>
    <source>
        <strain evidence="3">type strain: E19</strain>
    </source>
</reference>
<protein>
    <submittedName>
        <fullName evidence="2">Uncharacterized protein</fullName>
    </submittedName>
</protein>
<sequence length="116" mass="12671">MRLLLWLLIGGPIAVVIIALAMLNNQPVTILLDPVTPQAPLIQPLTVPLYGVFFVMLMIGVAIGGLATWAGQGRFRRAARVNRKDALRWRTEAEKLREETQPAISAPALPVPRKAA</sequence>
<dbReference type="Proteomes" id="UP000223606">
    <property type="component" value="Chromosome 1"/>
</dbReference>
<dbReference type="EMBL" id="LT960614">
    <property type="protein sequence ID" value="SON57243.1"/>
    <property type="molecule type" value="Genomic_DNA"/>
</dbReference>
<keyword evidence="1" id="KW-0812">Transmembrane</keyword>
<evidence type="ECO:0000313" key="3">
    <source>
        <dbReference type="Proteomes" id="UP000223606"/>
    </source>
</evidence>
<feature type="transmembrane region" description="Helical" evidence="1">
    <location>
        <begin position="47"/>
        <end position="70"/>
    </location>
</feature>
<dbReference type="KEGG" id="hdi:HDIA_3702"/>
<dbReference type="OrthoDB" id="7868067at2"/>
<evidence type="ECO:0000313" key="2">
    <source>
        <dbReference type="EMBL" id="SON57243.1"/>
    </source>
</evidence>
<keyword evidence="3" id="KW-1185">Reference proteome</keyword>
<dbReference type="AlphaFoldDB" id="A0A2C9DAI1"/>
<accession>A0A2C9DAI1</accession>